<comment type="caution">
    <text evidence="2">The sequence shown here is derived from an EMBL/GenBank/DDBJ whole genome shotgun (WGS) entry which is preliminary data.</text>
</comment>
<dbReference type="Proteomes" id="UP000261828">
    <property type="component" value="Unassembled WGS sequence"/>
</dbReference>
<evidence type="ECO:0008006" key="4">
    <source>
        <dbReference type="Google" id="ProtNLM"/>
    </source>
</evidence>
<evidence type="ECO:0000256" key="1">
    <source>
        <dbReference type="SAM" id="MobiDB-lite"/>
    </source>
</evidence>
<accession>A0A371JP13</accession>
<protein>
    <recommendedName>
        <fullName evidence="4">DUF4890 domain-containing protein</fullName>
    </recommendedName>
</protein>
<evidence type="ECO:0000313" key="3">
    <source>
        <dbReference type="Proteomes" id="UP000261828"/>
    </source>
</evidence>
<name>A0A371JP13_9FLAO</name>
<dbReference type="AlphaFoldDB" id="A0A371JP13"/>
<dbReference type="EMBL" id="QTJX01000002">
    <property type="protein sequence ID" value="RDY59250.1"/>
    <property type="molecule type" value="Genomic_DNA"/>
</dbReference>
<feature type="region of interest" description="Disordered" evidence="1">
    <location>
        <begin position="121"/>
        <end position="140"/>
    </location>
</feature>
<gene>
    <name evidence="2" type="ORF">DX873_07570</name>
</gene>
<evidence type="ECO:0000313" key="2">
    <source>
        <dbReference type="EMBL" id="RDY59250.1"/>
    </source>
</evidence>
<proteinExistence type="predicted"/>
<organism evidence="2 3">
    <name type="scientific">Flagellimonas nanhaiensis</name>
    <dbReference type="NCBI Taxonomy" id="2292706"/>
    <lineage>
        <taxon>Bacteria</taxon>
        <taxon>Pseudomonadati</taxon>
        <taxon>Bacteroidota</taxon>
        <taxon>Flavobacteriia</taxon>
        <taxon>Flavobacteriales</taxon>
        <taxon>Flavobacteriaceae</taxon>
        <taxon>Flagellimonas</taxon>
    </lineage>
</organism>
<keyword evidence="3" id="KW-1185">Reference proteome</keyword>
<reference evidence="2 3" key="1">
    <citation type="submission" date="2018-08" db="EMBL/GenBank/DDBJ databases">
        <title>Muricauda nanhaiensis sp. nov., isolated from seawater of the South China Sea.</title>
        <authorList>
            <person name="Dang Y."/>
        </authorList>
    </citation>
    <scope>NUCLEOTIDE SEQUENCE [LARGE SCALE GENOMIC DNA]</scope>
    <source>
        <strain evidence="2 3">SM1704</strain>
    </source>
</reference>
<sequence>MLLTTFGVMAQRHEGQKMRKGQKMDLTTEQMATLQTKKLTLALDLSEKQQNQIMQISLEQAEFRKSKWEEINVKKESGEWKKPTSDERFEMENARLDRQIAHQQKMKEVLSDEQYQTWKKIKQRRTMHGKKKMREKGRRG</sequence>